<comment type="caution">
    <text evidence="2">The sequence shown here is derived from an EMBL/GenBank/DDBJ whole genome shotgun (WGS) entry which is preliminary data.</text>
</comment>
<evidence type="ECO:0000313" key="2">
    <source>
        <dbReference type="EMBL" id="MCC2253643.1"/>
    </source>
</evidence>
<organism evidence="2 3">
    <name type="scientific">Ruminococcus turbiniformis</name>
    <dbReference type="NCBI Taxonomy" id="2881258"/>
    <lineage>
        <taxon>Bacteria</taxon>
        <taxon>Bacillati</taxon>
        <taxon>Bacillota</taxon>
        <taxon>Clostridia</taxon>
        <taxon>Eubacteriales</taxon>
        <taxon>Oscillospiraceae</taxon>
        <taxon>Ruminococcus</taxon>
    </lineage>
</organism>
<feature type="region of interest" description="Disordered" evidence="1">
    <location>
        <begin position="37"/>
        <end position="69"/>
    </location>
</feature>
<evidence type="ECO:0000256" key="1">
    <source>
        <dbReference type="SAM" id="MobiDB-lite"/>
    </source>
</evidence>
<evidence type="ECO:0000313" key="3">
    <source>
        <dbReference type="Proteomes" id="UP001198151"/>
    </source>
</evidence>
<sequence>MSIMWKYLDKRSATIAAIKDYSSMQFIISHTAEEIKAERDRMSSTGSPRWDGMPHAHNPQAGEERSSAYNKKNRALSHLVILLFGKA</sequence>
<dbReference type="Proteomes" id="UP001198151">
    <property type="component" value="Unassembled WGS sequence"/>
</dbReference>
<protein>
    <submittedName>
        <fullName evidence="2">Uncharacterized protein</fullName>
    </submittedName>
</protein>
<proteinExistence type="predicted"/>
<reference evidence="2 3" key="1">
    <citation type="submission" date="2021-10" db="EMBL/GenBank/DDBJ databases">
        <title>Anaerobic single-cell dispensing facilitates the cultivation of human gut bacteria.</title>
        <authorList>
            <person name="Afrizal A."/>
        </authorList>
    </citation>
    <scope>NUCLEOTIDE SEQUENCE [LARGE SCALE GENOMIC DNA]</scope>
    <source>
        <strain evidence="2 3">CLA-AA-H200</strain>
    </source>
</reference>
<dbReference type="RefSeq" id="WP_227706787.1">
    <property type="nucleotide sequence ID" value="NZ_JAJEQX010000005.1"/>
</dbReference>
<gene>
    <name evidence="2" type="ORF">LKD70_04190</name>
</gene>
<keyword evidence="3" id="KW-1185">Reference proteome</keyword>
<name>A0ABS8FUI7_9FIRM</name>
<accession>A0ABS8FUI7</accession>
<dbReference type="EMBL" id="JAJEQX010000005">
    <property type="protein sequence ID" value="MCC2253643.1"/>
    <property type="molecule type" value="Genomic_DNA"/>
</dbReference>